<evidence type="ECO:0000259" key="1">
    <source>
        <dbReference type="Pfam" id="PF12867"/>
    </source>
</evidence>
<name>A0ABW0U317_9BACL</name>
<evidence type="ECO:0000313" key="3">
    <source>
        <dbReference type="Proteomes" id="UP001596071"/>
    </source>
</evidence>
<comment type="caution">
    <text evidence="2">The sequence shown here is derived from an EMBL/GenBank/DDBJ whole genome shotgun (WGS) entry which is preliminary data.</text>
</comment>
<organism evidence="2 3">
    <name type="scientific">Sporosarcina koreensis</name>
    <dbReference type="NCBI Taxonomy" id="334735"/>
    <lineage>
        <taxon>Bacteria</taxon>
        <taxon>Bacillati</taxon>
        <taxon>Bacillota</taxon>
        <taxon>Bacilli</taxon>
        <taxon>Bacillales</taxon>
        <taxon>Caryophanaceae</taxon>
        <taxon>Sporosarcina</taxon>
    </lineage>
</organism>
<dbReference type="EMBL" id="JBHSNP010000029">
    <property type="protein sequence ID" value="MFC5605110.1"/>
    <property type="molecule type" value="Genomic_DNA"/>
</dbReference>
<proteinExistence type="predicted"/>
<sequence length="154" mass="17223">MATIEQLKFARMYTMGRLAKAKEDAWDKQQAGFNNTIRWNAGHIYISLEQFAAKALPSFEPKHNEWDAFFTMGTSPAKWEGQAPSKEEVLVALQEQLPRVLQALEGNLDQVLAEPLKIGDMLTMGTVDAVMQFSLWHEGVHAGVIHGLNRAIGE</sequence>
<dbReference type="Pfam" id="PF12867">
    <property type="entry name" value="DinB_2"/>
    <property type="match status" value="1"/>
</dbReference>
<dbReference type="InterPro" id="IPR034660">
    <property type="entry name" value="DinB/YfiT-like"/>
</dbReference>
<dbReference type="InterPro" id="IPR024775">
    <property type="entry name" value="DinB-like"/>
</dbReference>
<dbReference type="SUPFAM" id="SSF109854">
    <property type="entry name" value="DinB/YfiT-like putative metalloenzymes"/>
    <property type="match status" value="1"/>
</dbReference>
<evidence type="ECO:0000313" key="2">
    <source>
        <dbReference type="EMBL" id="MFC5605110.1"/>
    </source>
</evidence>
<keyword evidence="3" id="KW-1185">Reference proteome</keyword>
<accession>A0ABW0U317</accession>
<feature type="domain" description="DinB-like" evidence="1">
    <location>
        <begin position="6"/>
        <end position="145"/>
    </location>
</feature>
<gene>
    <name evidence="2" type="ORF">ACFPTP_17865</name>
</gene>
<dbReference type="Proteomes" id="UP001596071">
    <property type="component" value="Unassembled WGS sequence"/>
</dbReference>
<dbReference type="RefSeq" id="WP_381447635.1">
    <property type="nucleotide sequence ID" value="NZ_JBHSNP010000029.1"/>
</dbReference>
<reference evidence="3" key="1">
    <citation type="journal article" date="2019" name="Int. J. Syst. Evol. Microbiol.">
        <title>The Global Catalogue of Microorganisms (GCM) 10K type strain sequencing project: providing services to taxonomists for standard genome sequencing and annotation.</title>
        <authorList>
            <consortium name="The Broad Institute Genomics Platform"/>
            <consortium name="The Broad Institute Genome Sequencing Center for Infectious Disease"/>
            <person name="Wu L."/>
            <person name="Ma J."/>
        </authorList>
    </citation>
    <scope>NUCLEOTIDE SEQUENCE [LARGE SCALE GENOMIC DNA]</scope>
    <source>
        <strain evidence="3">KACC 11299</strain>
    </source>
</reference>
<protein>
    <submittedName>
        <fullName evidence="2">DinB family protein</fullName>
    </submittedName>
</protein>
<dbReference type="Gene3D" id="1.20.120.450">
    <property type="entry name" value="dinb family like domain"/>
    <property type="match status" value="1"/>
</dbReference>